<organism evidence="4 5">
    <name type="scientific">Geothermobacter hydrogeniphilus</name>
    <dbReference type="NCBI Taxonomy" id="1969733"/>
    <lineage>
        <taxon>Bacteria</taxon>
        <taxon>Pseudomonadati</taxon>
        <taxon>Thermodesulfobacteriota</taxon>
        <taxon>Desulfuromonadia</taxon>
        <taxon>Desulfuromonadales</taxon>
        <taxon>Geothermobacteraceae</taxon>
        <taxon>Geothermobacter</taxon>
    </lineage>
</organism>
<sequence>MLGLRCLIVVCLLLSGLSAGADDGVAPKMPPKVGLDEKLGDRIPADLEFTDELGRKVRLGDLVDRPTLLAPVYFRCSNVCNVLQSGLAQTLPRLNEDLKSRIRVISFSFDPTETPALARGSKKIYRAAVKGGFPMDNWSFLTGSREAIARLTDAIGYRYYQDGAEFVHPVAVAVLSADGRIVRYLEGTRFLPTDLTLSLMEASDGRLGSTISRLASFCYSYDPEQRGYVFNILRVTGIVVTLSAVGLFAVLVFGGRKRRRKP</sequence>
<evidence type="ECO:0000313" key="4">
    <source>
        <dbReference type="EMBL" id="ORJ59849.1"/>
    </source>
</evidence>
<dbReference type="SUPFAM" id="SSF52833">
    <property type="entry name" value="Thioredoxin-like"/>
    <property type="match status" value="1"/>
</dbReference>
<dbReference type="Gene3D" id="3.40.30.10">
    <property type="entry name" value="Glutaredoxin"/>
    <property type="match status" value="1"/>
</dbReference>
<feature type="chain" id="PRO_5013321259" description="Protein SCO1/2" evidence="3">
    <location>
        <begin position="22"/>
        <end position="262"/>
    </location>
</feature>
<dbReference type="Proteomes" id="UP000193136">
    <property type="component" value="Unassembled WGS sequence"/>
</dbReference>
<dbReference type="STRING" id="1969733.B5V00_09245"/>
<name>A0A1X0Y3Z2_9BACT</name>
<dbReference type="CDD" id="cd02968">
    <property type="entry name" value="SCO"/>
    <property type="match status" value="1"/>
</dbReference>
<evidence type="ECO:0000256" key="3">
    <source>
        <dbReference type="SAM" id="SignalP"/>
    </source>
</evidence>
<dbReference type="InterPro" id="IPR036249">
    <property type="entry name" value="Thioredoxin-like_sf"/>
</dbReference>
<keyword evidence="2" id="KW-1133">Transmembrane helix</keyword>
<evidence type="ECO:0000256" key="1">
    <source>
        <dbReference type="ARBA" id="ARBA00010996"/>
    </source>
</evidence>
<keyword evidence="3" id="KW-0732">Signal</keyword>
<dbReference type="PANTHER" id="PTHR12151:SF8">
    <property type="entry name" value="THIOREDOXIN DOMAIN-CONTAINING PROTEIN"/>
    <property type="match status" value="1"/>
</dbReference>
<reference evidence="4 5" key="1">
    <citation type="submission" date="2017-03" db="EMBL/GenBank/DDBJ databases">
        <title>Genome sequence of Geothermobacter sp. EPR-M, Deep-Sea Iron Reducer.</title>
        <authorList>
            <person name="Tully B."/>
            <person name="Savalia P."/>
            <person name="Abuyen K."/>
            <person name="Baughan C."/>
            <person name="Romero E."/>
            <person name="Ronkowski C."/>
            <person name="Torres B."/>
            <person name="Tremblay J."/>
            <person name="Trujillo A."/>
            <person name="Tyler M."/>
            <person name="Perez-Rodriguez I."/>
            <person name="Amend J."/>
        </authorList>
    </citation>
    <scope>NUCLEOTIDE SEQUENCE [LARGE SCALE GENOMIC DNA]</scope>
    <source>
        <strain evidence="4 5">EPR-M</strain>
    </source>
</reference>
<comment type="caution">
    <text evidence="4">The sequence shown here is derived from an EMBL/GenBank/DDBJ whole genome shotgun (WGS) entry which is preliminary data.</text>
</comment>
<dbReference type="EMBL" id="NAAD01000010">
    <property type="protein sequence ID" value="ORJ59849.1"/>
    <property type="molecule type" value="Genomic_DNA"/>
</dbReference>
<feature type="signal peptide" evidence="3">
    <location>
        <begin position="1"/>
        <end position="21"/>
    </location>
</feature>
<dbReference type="AlphaFoldDB" id="A0A1X0Y3Z2"/>
<keyword evidence="5" id="KW-1185">Reference proteome</keyword>
<comment type="similarity">
    <text evidence="1">Belongs to the SCO1/2 family.</text>
</comment>
<feature type="transmembrane region" description="Helical" evidence="2">
    <location>
        <begin position="228"/>
        <end position="253"/>
    </location>
</feature>
<protein>
    <recommendedName>
        <fullName evidence="6">Protein SCO1/2</fullName>
    </recommendedName>
</protein>
<dbReference type="PANTHER" id="PTHR12151">
    <property type="entry name" value="ELECTRON TRANSPORT PROTIN SCO1/SENC FAMILY MEMBER"/>
    <property type="match status" value="1"/>
</dbReference>
<dbReference type="Pfam" id="PF02630">
    <property type="entry name" value="SCO1-SenC"/>
    <property type="match status" value="1"/>
</dbReference>
<gene>
    <name evidence="4" type="ORF">B5V00_09245</name>
</gene>
<keyword evidence="2" id="KW-0812">Transmembrane</keyword>
<proteinExistence type="inferred from homology"/>
<evidence type="ECO:0000256" key="2">
    <source>
        <dbReference type="SAM" id="Phobius"/>
    </source>
</evidence>
<keyword evidence="2" id="KW-0472">Membrane</keyword>
<dbReference type="InterPro" id="IPR003782">
    <property type="entry name" value="SCO1/SenC"/>
</dbReference>
<evidence type="ECO:0000313" key="5">
    <source>
        <dbReference type="Proteomes" id="UP000193136"/>
    </source>
</evidence>
<accession>A0A1X0Y3Z2</accession>
<evidence type="ECO:0008006" key="6">
    <source>
        <dbReference type="Google" id="ProtNLM"/>
    </source>
</evidence>